<keyword evidence="2" id="KW-1185">Reference proteome</keyword>
<gene>
    <name evidence="1" type="ORF">L9F63_005157</name>
</gene>
<organism evidence="1 2">
    <name type="scientific">Diploptera punctata</name>
    <name type="common">Pacific beetle cockroach</name>
    <dbReference type="NCBI Taxonomy" id="6984"/>
    <lineage>
        <taxon>Eukaryota</taxon>
        <taxon>Metazoa</taxon>
        <taxon>Ecdysozoa</taxon>
        <taxon>Arthropoda</taxon>
        <taxon>Hexapoda</taxon>
        <taxon>Insecta</taxon>
        <taxon>Pterygota</taxon>
        <taxon>Neoptera</taxon>
        <taxon>Polyneoptera</taxon>
        <taxon>Dictyoptera</taxon>
        <taxon>Blattodea</taxon>
        <taxon>Blaberoidea</taxon>
        <taxon>Blaberidae</taxon>
        <taxon>Diplopterinae</taxon>
        <taxon>Diploptera</taxon>
    </lineage>
</organism>
<proteinExistence type="predicted"/>
<evidence type="ECO:0000313" key="2">
    <source>
        <dbReference type="Proteomes" id="UP001233999"/>
    </source>
</evidence>
<name>A0AAD8E6R7_DIPPU</name>
<evidence type="ECO:0000313" key="1">
    <source>
        <dbReference type="EMBL" id="KAJ9578667.1"/>
    </source>
</evidence>
<protein>
    <submittedName>
        <fullName evidence="1">Uncharacterized protein</fullName>
    </submittedName>
</protein>
<dbReference type="AlphaFoldDB" id="A0AAD8E6R7"/>
<accession>A0AAD8E6R7</accession>
<reference evidence="1" key="2">
    <citation type="submission" date="2023-05" db="EMBL/GenBank/DDBJ databases">
        <authorList>
            <person name="Fouks B."/>
        </authorList>
    </citation>
    <scope>NUCLEOTIDE SEQUENCE</scope>
    <source>
        <strain evidence="1">Stay&amp;Tobe</strain>
        <tissue evidence="1">Testes</tissue>
    </source>
</reference>
<sequence length="106" mass="12189">HLFYIMSPGSATRITSLICRVTSDELDRMCDNSTLAYMCSVRNYYIPTKCILCKSESCSCLHLTAVQNDIYWLQIKINIKSMRPVPILQVGGFYVHEACFQKKTRL</sequence>
<feature type="non-terminal residue" evidence="1">
    <location>
        <position position="106"/>
    </location>
</feature>
<comment type="caution">
    <text evidence="1">The sequence shown here is derived from an EMBL/GenBank/DDBJ whole genome shotgun (WGS) entry which is preliminary data.</text>
</comment>
<dbReference type="Proteomes" id="UP001233999">
    <property type="component" value="Unassembled WGS sequence"/>
</dbReference>
<feature type="non-terminal residue" evidence="1">
    <location>
        <position position="1"/>
    </location>
</feature>
<reference evidence="1" key="1">
    <citation type="journal article" date="2023" name="IScience">
        <title>Live-bearing cockroach genome reveals convergent evolutionary mechanisms linked to viviparity in insects and beyond.</title>
        <authorList>
            <person name="Fouks B."/>
            <person name="Harrison M.C."/>
            <person name="Mikhailova A.A."/>
            <person name="Marchal E."/>
            <person name="English S."/>
            <person name="Carruthers M."/>
            <person name="Jennings E.C."/>
            <person name="Chiamaka E.L."/>
            <person name="Frigard R.A."/>
            <person name="Pippel M."/>
            <person name="Attardo G.M."/>
            <person name="Benoit J.B."/>
            <person name="Bornberg-Bauer E."/>
            <person name="Tobe S.S."/>
        </authorList>
    </citation>
    <scope>NUCLEOTIDE SEQUENCE</scope>
    <source>
        <strain evidence="1">Stay&amp;Tobe</strain>
    </source>
</reference>
<dbReference type="EMBL" id="JASPKZ010008866">
    <property type="protein sequence ID" value="KAJ9578667.1"/>
    <property type="molecule type" value="Genomic_DNA"/>
</dbReference>